<organism evidence="3 4">
    <name type="scientific">Clostridium acidisoli DSM 12555</name>
    <dbReference type="NCBI Taxonomy" id="1121291"/>
    <lineage>
        <taxon>Bacteria</taxon>
        <taxon>Bacillati</taxon>
        <taxon>Bacillota</taxon>
        <taxon>Clostridia</taxon>
        <taxon>Eubacteriales</taxon>
        <taxon>Clostridiaceae</taxon>
        <taxon>Clostridium</taxon>
    </lineage>
</organism>
<keyword evidence="1" id="KW-0812">Transmembrane</keyword>
<evidence type="ECO:0000313" key="3">
    <source>
        <dbReference type="EMBL" id="SMC24498.1"/>
    </source>
</evidence>
<protein>
    <recommendedName>
        <fullName evidence="2">CAAX prenyl protease 2/Lysostaphin resistance protein A-like domain-containing protein</fullName>
    </recommendedName>
</protein>
<feature type="transmembrane region" description="Helical" evidence="1">
    <location>
        <begin position="50"/>
        <end position="69"/>
    </location>
</feature>
<dbReference type="Pfam" id="PF02517">
    <property type="entry name" value="Rce1-like"/>
    <property type="match status" value="1"/>
</dbReference>
<proteinExistence type="predicted"/>
<gene>
    <name evidence="3" type="ORF">SAMN02745134_02180</name>
</gene>
<accession>A0A1W1XLV2</accession>
<feature type="domain" description="CAAX prenyl protease 2/Lysostaphin resistance protein A-like" evidence="2">
    <location>
        <begin position="131"/>
        <end position="217"/>
    </location>
</feature>
<feature type="transmembrane region" description="Helical" evidence="1">
    <location>
        <begin position="7"/>
        <end position="30"/>
    </location>
</feature>
<dbReference type="PANTHER" id="PTHR36435:SF1">
    <property type="entry name" value="CAAX AMINO TERMINAL PROTEASE FAMILY PROTEIN"/>
    <property type="match status" value="1"/>
</dbReference>
<dbReference type="AlphaFoldDB" id="A0A1W1XLV2"/>
<dbReference type="InterPro" id="IPR003675">
    <property type="entry name" value="Rce1/LyrA-like_dom"/>
</dbReference>
<keyword evidence="4" id="KW-1185">Reference proteome</keyword>
<feature type="transmembrane region" description="Helical" evidence="1">
    <location>
        <begin position="235"/>
        <end position="252"/>
    </location>
</feature>
<feature type="transmembrane region" description="Helical" evidence="1">
    <location>
        <begin position="212"/>
        <end position="229"/>
    </location>
</feature>
<evidence type="ECO:0000256" key="1">
    <source>
        <dbReference type="SAM" id="Phobius"/>
    </source>
</evidence>
<evidence type="ECO:0000259" key="2">
    <source>
        <dbReference type="Pfam" id="PF02517"/>
    </source>
</evidence>
<dbReference type="RefSeq" id="WP_084116002.1">
    <property type="nucleotide sequence ID" value="NZ_FWXH01000007.1"/>
</dbReference>
<dbReference type="GO" id="GO:0080120">
    <property type="term" value="P:CAAX-box protein maturation"/>
    <property type="evidence" value="ECO:0007669"/>
    <property type="project" value="UniProtKB-ARBA"/>
</dbReference>
<reference evidence="3 4" key="1">
    <citation type="submission" date="2017-04" db="EMBL/GenBank/DDBJ databases">
        <authorList>
            <person name="Afonso C.L."/>
            <person name="Miller P.J."/>
            <person name="Scott M.A."/>
            <person name="Spackman E."/>
            <person name="Goraichik I."/>
            <person name="Dimitrov K.M."/>
            <person name="Suarez D.L."/>
            <person name="Swayne D.E."/>
        </authorList>
    </citation>
    <scope>NUCLEOTIDE SEQUENCE [LARGE SCALE GENOMIC DNA]</scope>
    <source>
        <strain evidence="3 4">DSM 12555</strain>
    </source>
</reference>
<keyword evidence="1" id="KW-0472">Membrane</keyword>
<dbReference type="EMBL" id="FWXH01000007">
    <property type="protein sequence ID" value="SMC24498.1"/>
    <property type="molecule type" value="Genomic_DNA"/>
</dbReference>
<evidence type="ECO:0000313" key="4">
    <source>
        <dbReference type="Proteomes" id="UP000192468"/>
    </source>
</evidence>
<feature type="transmembrane region" description="Helical" evidence="1">
    <location>
        <begin position="162"/>
        <end position="178"/>
    </location>
</feature>
<dbReference type="OrthoDB" id="4177129at2"/>
<dbReference type="PANTHER" id="PTHR36435">
    <property type="entry name" value="SLR1288 PROTEIN"/>
    <property type="match status" value="1"/>
</dbReference>
<feature type="transmembrane region" description="Helical" evidence="1">
    <location>
        <begin position="90"/>
        <end position="112"/>
    </location>
</feature>
<feature type="transmembrane region" description="Helical" evidence="1">
    <location>
        <begin position="132"/>
        <end position="150"/>
    </location>
</feature>
<dbReference type="GO" id="GO:0004175">
    <property type="term" value="F:endopeptidase activity"/>
    <property type="evidence" value="ECO:0007669"/>
    <property type="project" value="UniProtKB-ARBA"/>
</dbReference>
<name>A0A1W1XLV2_9CLOT</name>
<dbReference type="InterPro" id="IPR052710">
    <property type="entry name" value="CAAX_protease"/>
</dbReference>
<keyword evidence="1" id="KW-1133">Transmembrane helix</keyword>
<dbReference type="STRING" id="1121291.SAMN02745134_02180"/>
<sequence length="260" mass="29018">MKHIKTAAIIIAYLVIYYALQIVDFIVLDIQAIFKGLNQTQAVDYMNKNMAFVLIPAMIISFIIYFFILRARGKNLLKICKPKKVKVKNIMLIILIVVGYSLTLSAVSLYVVKYFPSYNDTAKTISSTMSSWIGITAVVILAPIFEEIMFRGIILTEISDNIKIVPAVIIQAIIFGIYHMNIFQGLYASILGLVLGYVCVKTKTIVGSITGHITFNICGTFVFPILLSYTSRYGIGYIILGIIILCGATFYFNKTVEVSN</sequence>
<dbReference type="Proteomes" id="UP000192468">
    <property type="component" value="Unassembled WGS sequence"/>
</dbReference>